<accession>A0A2D4L3Y9</accession>
<dbReference type="EMBL" id="IACL01111919">
    <property type="protein sequence ID" value="LAB15727.1"/>
    <property type="molecule type" value="Transcribed_RNA"/>
</dbReference>
<feature type="region of interest" description="Disordered" evidence="1">
    <location>
        <begin position="62"/>
        <end position="100"/>
    </location>
</feature>
<reference evidence="2" key="2">
    <citation type="submission" date="2017-11" db="EMBL/GenBank/DDBJ databases">
        <title>Coralsnake Venomics: Analyses of Venom Gland Transcriptomes and Proteomes of Six Brazilian Taxa.</title>
        <authorList>
            <person name="Aird S.D."/>
            <person name="Jorge da Silva N."/>
            <person name="Qiu L."/>
            <person name="Villar-Briones A."/>
            <person name="Aparecida-Saddi V."/>
            <person name="Campos-Telles M.P."/>
            <person name="Grau M."/>
            <person name="Mikheyev A.S."/>
        </authorList>
    </citation>
    <scope>NUCLEOTIDE SEQUENCE</scope>
    <source>
        <tissue evidence="2">Venom_gland</tissue>
    </source>
</reference>
<proteinExistence type="predicted"/>
<name>A0A2D4L3Y9_9SAUR</name>
<feature type="compositionally biased region" description="Polar residues" evidence="1">
    <location>
        <begin position="91"/>
        <end position="100"/>
    </location>
</feature>
<organism evidence="2">
    <name type="scientific">Micrurus paraensis</name>
    <dbReference type="NCBI Taxonomy" id="1970185"/>
    <lineage>
        <taxon>Eukaryota</taxon>
        <taxon>Metazoa</taxon>
        <taxon>Chordata</taxon>
        <taxon>Craniata</taxon>
        <taxon>Vertebrata</taxon>
        <taxon>Euteleostomi</taxon>
        <taxon>Lepidosauria</taxon>
        <taxon>Squamata</taxon>
        <taxon>Bifurcata</taxon>
        <taxon>Unidentata</taxon>
        <taxon>Episquamata</taxon>
        <taxon>Toxicofera</taxon>
        <taxon>Serpentes</taxon>
        <taxon>Colubroidea</taxon>
        <taxon>Elapidae</taxon>
        <taxon>Elapinae</taxon>
        <taxon>Micrurus</taxon>
    </lineage>
</organism>
<evidence type="ECO:0000256" key="1">
    <source>
        <dbReference type="SAM" id="MobiDB-lite"/>
    </source>
</evidence>
<dbReference type="AlphaFoldDB" id="A0A2D4L3Y9"/>
<feature type="compositionally biased region" description="Basic and acidic residues" evidence="1">
    <location>
        <begin position="65"/>
        <end position="90"/>
    </location>
</feature>
<protein>
    <submittedName>
        <fullName evidence="2">Uncharacterized protein</fullName>
    </submittedName>
</protein>
<evidence type="ECO:0000313" key="2">
    <source>
        <dbReference type="EMBL" id="LAB15727.1"/>
    </source>
</evidence>
<reference evidence="2" key="1">
    <citation type="submission" date="2017-07" db="EMBL/GenBank/DDBJ databases">
        <authorList>
            <person name="Mikheyev A."/>
            <person name="Grau M."/>
        </authorList>
    </citation>
    <scope>NUCLEOTIDE SEQUENCE</scope>
    <source>
        <tissue evidence="2">Venom_gland</tissue>
    </source>
</reference>
<sequence length="126" mass="14440">MSVCWWREPVFWTKQGFRNRTIERTSSQRFLYRTQSDAKRDEVNRKKHLLVAPLFGYISLTRSPGKKENETAEREAQKRDIQRQKGEKASNARSPSASHNCGASHLGCGGAFDCGVRLRGHSPQYN</sequence>